<proteinExistence type="predicted"/>
<name>A0A397UU63_9GLOM</name>
<evidence type="ECO:0000313" key="2">
    <source>
        <dbReference type="EMBL" id="RIB13764.1"/>
    </source>
</evidence>
<dbReference type="Proteomes" id="UP000266673">
    <property type="component" value="Unassembled WGS sequence"/>
</dbReference>
<protein>
    <submittedName>
        <fullName evidence="2">Uncharacterized protein</fullName>
    </submittedName>
</protein>
<accession>A0A397UU63</accession>
<keyword evidence="1" id="KW-0472">Membrane</keyword>
<evidence type="ECO:0000256" key="1">
    <source>
        <dbReference type="SAM" id="Phobius"/>
    </source>
</evidence>
<feature type="transmembrane region" description="Helical" evidence="1">
    <location>
        <begin position="21"/>
        <end position="41"/>
    </location>
</feature>
<feature type="transmembrane region" description="Helical" evidence="1">
    <location>
        <begin position="53"/>
        <end position="71"/>
    </location>
</feature>
<keyword evidence="1" id="KW-0812">Transmembrane</keyword>
<dbReference type="AlphaFoldDB" id="A0A397UU63"/>
<sequence length="74" mass="8388">MANNVISSIYLSLFKSPACNLLLFLGLSLKNLILLNCYHIFVYCAFSNSPSYFSISSFSVYITVNYFGYFVNIC</sequence>
<organism evidence="2 3">
    <name type="scientific">Gigaspora rosea</name>
    <dbReference type="NCBI Taxonomy" id="44941"/>
    <lineage>
        <taxon>Eukaryota</taxon>
        <taxon>Fungi</taxon>
        <taxon>Fungi incertae sedis</taxon>
        <taxon>Mucoromycota</taxon>
        <taxon>Glomeromycotina</taxon>
        <taxon>Glomeromycetes</taxon>
        <taxon>Diversisporales</taxon>
        <taxon>Gigasporaceae</taxon>
        <taxon>Gigaspora</taxon>
    </lineage>
</organism>
<keyword evidence="1" id="KW-1133">Transmembrane helix</keyword>
<gene>
    <name evidence="2" type="ORF">C2G38_2097546</name>
</gene>
<comment type="caution">
    <text evidence="2">The sequence shown here is derived from an EMBL/GenBank/DDBJ whole genome shotgun (WGS) entry which is preliminary data.</text>
</comment>
<evidence type="ECO:0000313" key="3">
    <source>
        <dbReference type="Proteomes" id="UP000266673"/>
    </source>
</evidence>
<reference evidence="2 3" key="1">
    <citation type="submission" date="2018-06" db="EMBL/GenBank/DDBJ databases">
        <title>Comparative genomics reveals the genomic features of Rhizophagus irregularis, R. cerebriforme, R. diaphanum and Gigaspora rosea, and their symbiotic lifestyle signature.</title>
        <authorList>
            <person name="Morin E."/>
            <person name="San Clemente H."/>
            <person name="Chen E.C.H."/>
            <person name="De La Providencia I."/>
            <person name="Hainaut M."/>
            <person name="Kuo A."/>
            <person name="Kohler A."/>
            <person name="Murat C."/>
            <person name="Tang N."/>
            <person name="Roy S."/>
            <person name="Loubradou J."/>
            <person name="Henrissat B."/>
            <person name="Grigoriev I.V."/>
            <person name="Corradi N."/>
            <person name="Roux C."/>
            <person name="Martin F.M."/>
        </authorList>
    </citation>
    <scope>NUCLEOTIDE SEQUENCE [LARGE SCALE GENOMIC DNA]</scope>
    <source>
        <strain evidence="2 3">DAOM 194757</strain>
    </source>
</reference>
<dbReference type="EMBL" id="QKWP01000892">
    <property type="protein sequence ID" value="RIB13764.1"/>
    <property type="molecule type" value="Genomic_DNA"/>
</dbReference>
<keyword evidence="3" id="KW-1185">Reference proteome</keyword>